<proteinExistence type="predicted"/>
<dbReference type="OrthoDB" id="5514856at2759"/>
<evidence type="ECO:0000313" key="2">
    <source>
        <dbReference type="Proteomes" id="UP000789572"/>
    </source>
</evidence>
<accession>A0A9N9F786</accession>
<gene>
    <name evidence="1" type="ORF">POCULU_LOCUS3238</name>
</gene>
<dbReference type="AlphaFoldDB" id="A0A9N9F786"/>
<evidence type="ECO:0000313" key="1">
    <source>
        <dbReference type="EMBL" id="CAG8514356.1"/>
    </source>
</evidence>
<organism evidence="1 2">
    <name type="scientific">Paraglomus occultum</name>
    <dbReference type="NCBI Taxonomy" id="144539"/>
    <lineage>
        <taxon>Eukaryota</taxon>
        <taxon>Fungi</taxon>
        <taxon>Fungi incertae sedis</taxon>
        <taxon>Mucoromycota</taxon>
        <taxon>Glomeromycotina</taxon>
        <taxon>Glomeromycetes</taxon>
        <taxon>Paraglomerales</taxon>
        <taxon>Paraglomeraceae</taxon>
        <taxon>Paraglomus</taxon>
    </lineage>
</organism>
<reference evidence="1" key="1">
    <citation type="submission" date="2021-06" db="EMBL/GenBank/DDBJ databases">
        <authorList>
            <person name="Kallberg Y."/>
            <person name="Tangrot J."/>
            <person name="Rosling A."/>
        </authorList>
    </citation>
    <scope>NUCLEOTIDE SEQUENCE</scope>
    <source>
        <strain evidence="1">IA702</strain>
    </source>
</reference>
<comment type="caution">
    <text evidence="1">The sequence shown here is derived from an EMBL/GenBank/DDBJ whole genome shotgun (WGS) entry which is preliminary data.</text>
</comment>
<name>A0A9N9F786_9GLOM</name>
<dbReference type="Proteomes" id="UP000789572">
    <property type="component" value="Unassembled WGS sequence"/>
</dbReference>
<protein>
    <submittedName>
        <fullName evidence="1">8640_t:CDS:1</fullName>
    </submittedName>
</protein>
<dbReference type="EMBL" id="CAJVPJ010000345">
    <property type="protein sequence ID" value="CAG8514356.1"/>
    <property type="molecule type" value="Genomic_DNA"/>
</dbReference>
<keyword evidence="2" id="KW-1185">Reference proteome</keyword>
<sequence length="109" mass="12382">MTLITFKNFRGKKSTTKSGRQYRFIVKKKRKEMAKRGTLSGDYTVPAAYYEHMPVMDSDPDETNGIVRFLRDEIFAPSKRRGNLETAMSIIVFAGAVALLRNYGELLAV</sequence>